<reference evidence="1" key="1">
    <citation type="journal article" date="2021" name="PeerJ">
        <title>Analysis of 44 Vibrio anguillarum genomes reveals high genetic diversity.</title>
        <authorList>
            <person name="Hansen M.J."/>
            <person name="Dalsgaard I."/>
        </authorList>
    </citation>
    <scope>NUCLEOTIDE SEQUENCE</scope>
    <source>
        <strain evidence="1">850617-1/1</strain>
    </source>
</reference>
<comment type="caution">
    <text evidence="1">The sequence shown here is derived from an EMBL/GenBank/DDBJ whole genome shotgun (WGS) entry which is preliminary data.</text>
</comment>
<dbReference type="Proteomes" id="UP000786185">
    <property type="component" value="Unassembled WGS sequence"/>
</dbReference>
<gene>
    <name evidence="1" type="ORF">ERJ77_17795</name>
</gene>
<name>A0AAW4BF94_VIBAN</name>
<dbReference type="InterPro" id="IPR036322">
    <property type="entry name" value="WD40_repeat_dom_sf"/>
</dbReference>
<dbReference type="SUPFAM" id="SSF50978">
    <property type="entry name" value="WD40 repeat-like"/>
    <property type="match status" value="1"/>
</dbReference>
<dbReference type="AlphaFoldDB" id="A0AAW4BF94"/>
<proteinExistence type="predicted"/>
<accession>A0AAW4BF94</accession>
<organism evidence="1 2">
    <name type="scientific">Vibrio anguillarum</name>
    <name type="common">Listonella anguillarum</name>
    <dbReference type="NCBI Taxonomy" id="55601"/>
    <lineage>
        <taxon>Bacteria</taxon>
        <taxon>Pseudomonadati</taxon>
        <taxon>Pseudomonadota</taxon>
        <taxon>Gammaproteobacteria</taxon>
        <taxon>Vibrionales</taxon>
        <taxon>Vibrionaceae</taxon>
        <taxon>Vibrio</taxon>
    </lineage>
</organism>
<evidence type="ECO:0000313" key="1">
    <source>
        <dbReference type="EMBL" id="MBF4436335.1"/>
    </source>
</evidence>
<sequence>MKQVRLDPFMIYATNDSYFTVAVMDKDLTKKDVLHHIDSLREPLNDIDFDYTNKIGISELDGLVHLFNNELENDDDELTDQHYKSIDKAIYAISSIMQAEMDDYTLFSPSDNKKFKLIDLQNNSENILGVEVFERLSPLAQFDFKEGCKCLAFECYTASAFHILRATEDVIKEIYKSHVDGDADRKTWGNLIHGLKDNEIVSQRVFNHLDYIREHYRNPTNHPERQYSCSESENLLGLCIEVISVLFCIKGLDSDCG</sequence>
<evidence type="ECO:0000313" key="2">
    <source>
        <dbReference type="Proteomes" id="UP000786185"/>
    </source>
</evidence>
<protein>
    <submittedName>
        <fullName evidence="1">DUF4145 domain-containing protein</fullName>
    </submittedName>
</protein>
<dbReference type="EMBL" id="SCLC01000070">
    <property type="protein sequence ID" value="MBF4436335.1"/>
    <property type="molecule type" value="Genomic_DNA"/>
</dbReference>